<dbReference type="SMART" id="SM00115">
    <property type="entry name" value="CASc"/>
    <property type="match status" value="1"/>
</dbReference>
<accession>A0A077EK79</accession>
<protein>
    <recommendedName>
        <fullName evidence="2">Caspase family p20 domain-containing protein</fullName>
    </recommendedName>
</protein>
<evidence type="ECO:0000313" key="4">
    <source>
        <dbReference type="Proteomes" id="UP000028933"/>
    </source>
</evidence>
<proteinExistence type="inferred from homology"/>
<evidence type="ECO:0000256" key="1">
    <source>
        <dbReference type="ARBA" id="ARBA00010134"/>
    </source>
</evidence>
<dbReference type="eggNOG" id="COG4249">
    <property type="taxonomic scope" value="Bacteria"/>
</dbReference>
<name>A0A077EK79_9FLAO</name>
<dbReference type="GO" id="GO:0006508">
    <property type="term" value="P:proteolysis"/>
    <property type="evidence" value="ECO:0007669"/>
    <property type="project" value="InterPro"/>
</dbReference>
<dbReference type="EMBL" id="CP007547">
    <property type="protein sequence ID" value="AIL46938.1"/>
    <property type="molecule type" value="Genomic_DNA"/>
</dbReference>
<dbReference type="InterPro" id="IPR052039">
    <property type="entry name" value="Caspase-related_regulators"/>
</dbReference>
<dbReference type="HOGENOM" id="CLU_044439_0_0_10"/>
<feature type="domain" description="Caspase family p20" evidence="2">
    <location>
        <begin position="2"/>
        <end position="133"/>
    </location>
</feature>
<dbReference type="AlphaFoldDB" id="A0A077EK79"/>
<dbReference type="Proteomes" id="UP000028933">
    <property type="component" value="Chromosome"/>
</dbReference>
<reference evidence="3" key="2">
    <citation type="journal article" date="2015" name="Genome Biol. Evol.">
        <title>Complete Genome Sequence and Transcriptomic Analysis of the Novel Pathogen Elizabethkingia anophelis in Response to Oxidative Stress.</title>
        <authorList>
            <person name="Li Y."/>
            <person name="Liu Y."/>
            <person name="Chew S.C."/>
            <person name="Tay M."/>
            <person name="Salido M.M."/>
            <person name="Teo J."/>
            <person name="Lauro F.M."/>
            <person name="Givskov M."/>
            <person name="Yang L."/>
        </authorList>
    </citation>
    <scope>NUCLEOTIDE SEQUENCE</scope>
    <source>
        <strain evidence="3">NUHP1</strain>
    </source>
</reference>
<dbReference type="PROSITE" id="PS50208">
    <property type="entry name" value="CASPASE_P20"/>
    <property type="match status" value="1"/>
</dbReference>
<dbReference type="Gene3D" id="3.40.50.1460">
    <property type="match status" value="1"/>
</dbReference>
<dbReference type="SUPFAM" id="SSF52129">
    <property type="entry name" value="Caspase-like"/>
    <property type="match status" value="1"/>
</dbReference>
<organism evidence="3 4">
    <name type="scientific">Elizabethkingia anophelis NUHP1</name>
    <dbReference type="NCBI Taxonomy" id="1338011"/>
    <lineage>
        <taxon>Bacteria</taxon>
        <taxon>Pseudomonadati</taxon>
        <taxon>Bacteroidota</taxon>
        <taxon>Flavobacteriia</taxon>
        <taxon>Flavobacteriales</taxon>
        <taxon>Weeksellaceae</taxon>
        <taxon>Elizabethkingia</taxon>
    </lineage>
</organism>
<dbReference type="PANTHER" id="PTHR22576:SF37">
    <property type="entry name" value="MUCOSA-ASSOCIATED LYMPHOID TISSUE LYMPHOMA TRANSLOCATION PROTEIN 1"/>
    <property type="match status" value="1"/>
</dbReference>
<dbReference type="InterPro" id="IPR001309">
    <property type="entry name" value="Pept_C14_p20"/>
</dbReference>
<gene>
    <name evidence="3" type="ORF">BD94_3163</name>
</gene>
<dbReference type="InterPro" id="IPR015917">
    <property type="entry name" value="Pept_C14A"/>
</dbReference>
<dbReference type="KEGG" id="eao:BD94_3163"/>
<dbReference type="Pfam" id="PF00656">
    <property type="entry name" value="Peptidase_C14"/>
    <property type="match status" value="1"/>
</dbReference>
<evidence type="ECO:0000259" key="2">
    <source>
        <dbReference type="PROSITE" id="PS50208"/>
    </source>
</evidence>
<reference evidence="3" key="1">
    <citation type="journal article" date="2013" name="Lancet">
        <title>First case of E anophelis outbreak in an intensive-care unit.</title>
        <authorList>
            <person name="Teo J."/>
            <person name="Tan S.Y."/>
            <person name="Tay M."/>
            <person name="Ding Y."/>
            <person name="Kjelleberg S."/>
            <person name="Givskov M."/>
            <person name="Lin R.T."/>
            <person name="Yang L."/>
        </authorList>
    </citation>
    <scope>NUCLEOTIDE SEQUENCE [LARGE SCALE GENOMIC DNA]</scope>
    <source>
        <strain evidence="3">NUHP1</strain>
    </source>
</reference>
<dbReference type="InterPro" id="IPR011600">
    <property type="entry name" value="Pept_C14_caspase"/>
</dbReference>
<comment type="similarity">
    <text evidence="1">Belongs to the peptidase C14A family.</text>
</comment>
<dbReference type="STRING" id="1338011.BD94_3163"/>
<sequence>MMKALALVIGNNNYNLPEHRLINAINDATDFSNKLNTLGFVTILKTDCDLETFDRALLDFGEQLKNYDVALFYFSGHGLQIEGINYLTAIDTSFADAVSAKHRSIKLDEVIDHMQKAKPVVKILILDACRDNPLPTKFRGVNANGLAPIHAPTGTLIAFSTSPGEKALDYGSGKNSIYTGSLLNHIDDKNIPIEVFFKRVRTSVNTLSDGKQTSWEHTSLIGDFFFNSGQLIHSMQLPYKIEYIADENFQSDGSDFGSIIEGLRSHDYYVQKPAILKLTGMQPLAFNDSELFLVGRNILQVALGGEFTAVGIFDNLANWLPKYQKGTHNHVLNGILYEIYFNSKGLFRYKDFKNDLIDKIFTLQVDARYKSSFEFINLQLAPFKDFIFYMPTNPPVTLPIEVMFKKEKEIQWEQEVHVYRLVSVKSAGMELLAQDGLHTNMYRTRDYDSFVDELWRGLTVPKANLRISTNYPKEELSKIKVPWNLKLQNNSVQ</sequence>
<evidence type="ECO:0000313" key="3">
    <source>
        <dbReference type="EMBL" id="AIL46938.1"/>
    </source>
</evidence>
<dbReference type="GO" id="GO:0004197">
    <property type="term" value="F:cysteine-type endopeptidase activity"/>
    <property type="evidence" value="ECO:0007669"/>
    <property type="project" value="InterPro"/>
</dbReference>
<dbReference type="PANTHER" id="PTHR22576">
    <property type="entry name" value="MUCOSA ASSOCIATED LYMPHOID TISSUE LYMPHOMA TRANSLOCATION PROTEIN 1/PARACASPASE"/>
    <property type="match status" value="1"/>
</dbReference>
<dbReference type="RefSeq" id="WP_201768330.1">
    <property type="nucleotide sequence ID" value="NZ_CP007547.1"/>
</dbReference>
<dbReference type="InterPro" id="IPR029030">
    <property type="entry name" value="Caspase-like_dom_sf"/>
</dbReference>